<sequence length="68" mass="7773">MDPDDLPRARGDAASLLAKESLDTYSQDELIERIAILEAEIERVRAHHARTAEHRRAADAFFRPRESD</sequence>
<dbReference type="InterPro" id="IPR009579">
    <property type="entry name" value="DUF1192"/>
</dbReference>
<proteinExistence type="predicted"/>
<evidence type="ECO:0000313" key="2">
    <source>
        <dbReference type="EMBL" id="MXP40163.1"/>
    </source>
</evidence>
<dbReference type="Pfam" id="PF06698">
    <property type="entry name" value="DUF1192"/>
    <property type="match status" value="1"/>
</dbReference>
<accession>A0A6I4URG0</accession>
<organism evidence="2 3">
    <name type="scientific">Croceibacterium soli</name>
    <dbReference type="NCBI Taxonomy" id="1739690"/>
    <lineage>
        <taxon>Bacteria</taxon>
        <taxon>Pseudomonadati</taxon>
        <taxon>Pseudomonadota</taxon>
        <taxon>Alphaproteobacteria</taxon>
        <taxon>Sphingomonadales</taxon>
        <taxon>Erythrobacteraceae</taxon>
        <taxon>Croceibacterium</taxon>
    </lineage>
</organism>
<dbReference type="RefSeq" id="WP_160745021.1">
    <property type="nucleotide sequence ID" value="NZ_WTYK01000001.1"/>
</dbReference>
<evidence type="ECO:0000256" key="1">
    <source>
        <dbReference type="SAM" id="MobiDB-lite"/>
    </source>
</evidence>
<dbReference type="AlphaFoldDB" id="A0A6I4URG0"/>
<feature type="region of interest" description="Disordered" evidence="1">
    <location>
        <begin position="49"/>
        <end position="68"/>
    </location>
</feature>
<gene>
    <name evidence="2" type="ORF">GRI75_00715</name>
</gene>
<name>A0A6I4URG0_9SPHN</name>
<comment type="caution">
    <text evidence="2">The sequence shown here is derived from an EMBL/GenBank/DDBJ whole genome shotgun (WGS) entry which is preliminary data.</text>
</comment>
<protein>
    <submittedName>
        <fullName evidence="2">DUF1192 family protein</fullName>
    </submittedName>
</protein>
<reference evidence="2 3" key="1">
    <citation type="submission" date="2019-12" db="EMBL/GenBank/DDBJ databases">
        <title>Genomic-based taxomic classification of the family Erythrobacteraceae.</title>
        <authorList>
            <person name="Xu L."/>
        </authorList>
    </citation>
    <scope>NUCLEOTIDE SEQUENCE [LARGE SCALE GENOMIC DNA]</scope>
    <source>
        <strain evidence="2 3">MCCC 1K02066</strain>
    </source>
</reference>
<dbReference type="EMBL" id="WTYK01000001">
    <property type="protein sequence ID" value="MXP40163.1"/>
    <property type="molecule type" value="Genomic_DNA"/>
</dbReference>
<keyword evidence="3" id="KW-1185">Reference proteome</keyword>
<dbReference type="Proteomes" id="UP000469159">
    <property type="component" value="Unassembled WGS sequence"/>
</dbReference>
<evidence type="ECO:0000313" key="3">
    <source>
        <dbReference type="Proteomes" id="UP000469159"/>
    </source>
</evidence>